<accession>A0A4R3MQR4</accession>
<dbReference type="AlphaFoldDB" id="A0A4R3MQR4"/>
<evidence type="ECO:0000313" key="1">
    <source>
        <dbReference type="EMBL" id="TCT18253.1"/>
    </source>
</evidence>
<comment type="caution">
    <text evidence="1">The sequence shown here is derived from an EMBL/GenBank/DDBJ whole genome shotgun (WGS) entry which is preliminary data.</text>
</comment>
<keyword evidence="2" id="KW-1185">Reference proteome</keyword>
<dbReference type="RefSeq" id="WP_132372689.1">
    <property type="nucleotide sequence ID" value="NZ_SMAN01000022.1"/>
</dbReference>
<organism evidence="1 2">
    <name type="scientific">Melghiribacillus thermohalophilus</name>
    <dbReference type="NCBI Taxonomy" id="1324956"/>
    <lineage>
        <taxon>Bacteria</taxon>
        <taxon>Bacillati</taxon>
        <taxon>Bacillota</taxon>
        <taxon>Bacilli</taxon>
        <taxon>Bacillales</taxon>
        <taxon>Bacillaceae</taxon>
        <taxon>Melghiribacillus</taxon>
    </lineage>
</organism>
<protein>
    <submittedName>
        <fullName evidence="1">Uncharacterized protein</fullName>
    </submittedName>
</protein>
<proteinExistence type="predicted"/>
<gene>
    <name evidence="1" type="ORF">EDD68_12216</name>
</gene>
<evidence type="ECO:0000313" key="2">
    <source>
        <dbReference type="Proteomes" id="UP000294650"/>
    </source>
</evidence>
<reference evidence="1 2" key="1">
    <citation type="submission" date="2019-03" db="EMBL/GenBank/DDBJ databases">
        <title>Genomic Encyclopedia of Type Strains, Phase IV (KMG-IV): sequencing the most valuable type-strain genomes for metagenomic binning, comparative biology and taxonomic classification.</title>
        <authorList>
            <person name="Goeker M."/>
        </authorList>
    </citation>
    <scope>NUCLEOTIDE SEQUENCE [LARGE SCALE GENOMIC DNA]</scope>
    <source>
        <strain evidence="1 2">DSM 25894</strain>
    </source>
</reference>
<dbReference type="Proteomes" id="UP000294650">
    <property type="component" value="Unassembled WGS sequence"/>
</dbReference>
<dbReference type="OrthoDB" id="2964766at2"/>
<dbReference type="EMBL" id="SMAN01000022">
    <property type="protein sequence ID" value="TCT18253.1"/>
    <property type="molecule type" value="Genomic_DNA"/>
</dbReference>
<name>A0A4R3MQR4_9BACI</name>
<sequence length="194" mass="22953">MKTGRSSVQRITCIQQGSLLTKNEALAYAYKYLPLKLKWVKEMNRERLKEYVLSCEQIYHPFWIAKTLVIAERPPFPPKKMPNVIFVDAVYGYRGLFGKVPPLEESDVRKDQLVPEKIHDQDDALRYVKHVQHRQMNRSYLLKKPIHQIQEMFVAYVPLWNIHVKVRNHDAIYMINANTGERERFCRQGQLLDA</sequence>